<comment type="subcellular location">
    <subcellularLocation>
        <location evidence="1">Cell membrane</location>
        <topology evidence="1">Multi-pass membrane protein</topology>
    </subcellularLocation>
</comment>
<dbReference type="InterPro" id="IPR039421">
    <property type="entry name" value="Type_1_exporter"/>
</dbReference>
<keyword evidence="3 8" id="KW-0812">Transmembrane</keyword>
<keyword evidence="6 8" id="KW-1133">Transmembrane helix</keyword>
<organism evidence="11 12">
    <name type="scientific">Variovorax ureilyticus</name>
    <dbReference type="NCBI Taxonomy" id="1836198"/>
    <lineage>
        <taxon>Bacteria</taxon>
        <taxon>Pseudomonadati</taxon>
        <taxon>Pseudomonadota</taxon>
        <taxon>Betaproteobacteria</taxon>
        <taxon>Burkholderiales</taxon>
        <taxon>Comamonadaceae</taxon>
        <taxon>Variovorax</taxon>
    </lineage>
</organism>
<keyword evidence="2" id="KW-1003">Cell membrane</keyword>
<dbReference type="PANTHER" id="PTHR43394:SF1">
    <property type="entry name" value="ATP-BINDING CASSETTE SUB-FAMILY B MEMBER 10, MITOCHONDRIAL"/>
    <property type="match status" value="1"/>
</dbReference>
<proteinExistence type="predicted"/>
<evidence type="ECO:0000256" key="3">
    <source>
        <dbReference type="ARBA" id="ARBA00022692"/>
    </source>
</evidence>
<dbReference type="SUPFAM" id="SSF52540">
    <property type="entry name" value="P-loop containing nucleoside triphosphate hydrolases"/>
    <property type="match status" value="1"/>
</dbReference>
<dbReference type="InterPro" id="IPR003593">
    <property type="entry name" value="AAA+_ATPase"/>
</dbReference>
<feature type="transmembrane region" description="Helical" evidence="8">
    <location>
        <begin position="76"/>
        <end position="95"/>
    </location>
</feature>
<evidence type="ECO:0000256" key="1">
    <source>
        <dbReference type="ARBA" id="ARBA00004651"/>
    </source>
</evidence>
<evidence type="ECO:0000259" key="9">
    <source>
        <dbReference type="PROSITE" id="PS50893"/>
    </source>
</evidence>
<dbReference type="SUPFAM" id="SSF90123">
    <property type="entry name" value="ABC transporter transmembrane region"/>
    <property type="match status" value="1"/>
</dbReference>
<feature type="transmembrane region" description="Helical" evidence="8">
    <location>
        <begin position="31"/>
        <end position="56"/>
    </location>
</feature>
<dbReference type="CDD" id="cd18575">
    <property type="entry name" value="ABC_6TM_bac_exporter_ABCB8_10_like"/>
    <property type="match status" value="1"/>
</dbReference>
<dbReference type="InterPro" id="IPR027417">
    <property type="entry name" value="P-loop_NTPase"/>
</dbReference>
<evidence type="ECO:0000256" key="4">
    <source>
        <dbReference type="ARBA" id="ARBA00022741"/>
    </source>
</evidence>
<accession>A0ABU8VFM7</accession>
<dbReference type="CDD" id="cd03249">
    <property type="entry name" value="ABC_MTABC3_MDL1_MDL2"/>
    <property type="match status" value="1"/>
</dbReference>
<dbReference type="PROSITE" id="PS50893">
    <property type="entry name" value="ABC_TRANSPORTER_2"/>
    <property type="match status" value="1"/>
</dbReference>
<dbReference type="PANTHER" id="PTHR43394">
    <property type="entry name" value="ATP-DEPENDENT PERMEASE MDL1, MITOCHONDRIAL"/>
    <property type="match status" value="1"/>
</dbReference>
<dbReference type="InterPro" id="IPR036640">
    <property type="entry name" value="ABC1_TM_sf"/>
</dbReference>
<sequence length="594" mass="63104">MASSASNRPGKGSPKSLSGLAPFLRPYRTQIILAGVFLVLAAVTTLIFPIALRSLIDGGLVSSDKGEQTMALRDHFVALFGVAVALGLFSAARFYTVSWLGERVTADLRNAVYAHVLRQSPVFFETTQTGEVLSRLTADTTLVQTVVGSSLSMGLRNAVMGVGALAMLIWTNPYVMVQVLGILVLVVLPSMWFGRRVRKLSRASQDRVADSSAIAAEVLNAIPVVQSYTAEARESARFDASTDSAFHTAVRRTKARSILVAFIIIATSAALLWGLYQGTQAVLHGDITAGHLGQTVVYVIILASAAAVLGEVYGDLLRAAGATERLMELLHARSVIESPAAPIDAPVPAGGSSVRFDSVTFHYPSRPGVPALRDFDLAITPGETVALVGSSGAGKSTVFQLLLRYYDPQSGGISLDDAPLGAVSLNALRERIGLVPQDAIIFSATAFENIRYGRPDATAEEVRAAARAAFADDFLRALPEGYDTFLGERGVRLSGGQRQRIAIARAMLKNPPLLLLDEATSALDAESERMVQAALESAMSGRTTIVIAHRLATVQKADRIVVLDHGGIVEQGTHSSLVARNGVYARLAALQFVA</sequence>
<evidence type="ECO:0000313" key="11">
    <source>
        <dbReference type="EMBL" id="MEJ8812468.1"/>
    </source>
</evidence>
<dbReference type="Pfam" id="PF00664">
    <property type="entry name" value="ABC_membrane"/>
    <property type="match status" value="1"/>
</dbReference>
<dbReference type="InterPro" id="IPR003439">
    <property type="entry name" value="ABC_transporter-like_ATP-bd"/>
</dbReference>
<feature type="transmembrane region" description="Helical" evidence="8">
    <location>
        <begin position="296"/>
        <end position="317"/>
    </location>
</feature>
<evidence type="ECO:0000313" key="12">
    <source>
        <dbReference type="Proteomes" id="UP001365846"/>
    </source>
</evidence>
<feature type="domain" description="ABC transmembrane type-1" evidence="10">
    <location>
        <begin position="32"/>
        <end position="318"/>
    </location>
</feature>
<name>A0ABU8VFM7_9BURK</name>
<keyword evidence="7 8" id="KW-0472">Membrane</keyword>
<feature type="transmembrane region" description="Helical" evidence="8">
    <location>
        <begin position="176"/>
        <end position="194"/>
    </location>
</feature>
<protein>
    <submittedName>
        <fullName evidence="11">ABC transporter transmembrane domain-containing protein</fullName>
    </submittedName>
</protein>
<reference evidence="11 12" key="1">
    <citation type="submission" date="2024-03" db="EMBL/GenBank/DDBJ databases">
        <title>Novel species of the genus Variovorax.</title>
        <authorList>
            <person name="Liu Q."/>
            <person name="Xin Y.-H."/>
        </authorList>
    </citation>
    <scope>NUCLEOTIDE SEQUENCE [LARGE SCALE GENOMIC DNA]</scope>
    <source>
        <strain evidence="11 12">KACC 18899</strain>
    </source>
</reference>
<dbReference type="SMART" id="SM00382">
    <property type="entry name" value="AAA"/>
    <property type="match status" value="1"/>
</dbReference>
<keyword evidence="12" id="KW-1185">Reference proteome</keyword>
<keyword evidence="4" id="KW-0547">Nucleotide-binding</keyword>
<feature type="domain" description="ABC transporter" evidence="9">
    <location>
        <begin position="354"/>
        <end position="590"/>
    </location>
</feature>
<dbReference type="Proteomes" id="UP001365846">
    <property type="component" value="Unassembled WGS sequence"/>
</dbReference>
<evidence type="ECO:0000256" key="8">
    <source>
        <dbReference type="SAM" id="Phobius"/>
    </source>
</evidence>
<dbReference type="Gene3D" id="1.20.1560.10">
    <property type="entry name" value="ABC transporter type 1, transmembrane domain"/>
    <property type="match status" value="1"/>
</dbReference>
<gene>
    <name evidence="11" type="ORF">WKW77_15390</name>
</gene>
<dbReference type="Gene3D" id="3.40.50.300">
    <property type="entry name" value="P-loop containing nucleotide triphosphate hydrolases"/>
    <property type="match status" value="1"/>
</dbReference>
<dbReference type="PROSITE" id="PS00211">
    <property type="entry name" value="ABC_TRANSPORTER_1"/>
    <property type="match status" value="1"/>
</dbReference>
<evidence type="ECO:0000259" key="10">
    <source>
        <dbReference type="PROSITE" id="PS50929"/>
    </source>
</evidence>
<feature type="transmembrane region" description="Helical" evidence="8">
    <location>
        <begin position="258"/>
        <end position="276"/>
    </location>
</feature>
<evidence type="ECO:0000256" key="2">
    <source>
        <dbReference type="ARBA" id="ARBA00022475"/>
    </source>
</evidence>
<evidence type="ECO:0000256" key="6">
    <source>
        <dbReference type="ARBA" id="ARBA00022989"/>
    </source>
</evidence>
<dbReference type="Pfam" id="PF00005">
    <property type="entry name" value="ABC_tran"/>
    <property type="match status" value="1"/>
</dbReference>
<evidence type="ECO:0000256" key="5">
    <source>
        <dbReference type="ARBA" id="ARBA00022840"/>
    </source>
</evidence>
<dbReference type="EMBL" id="JBBKZU010000006">
    <property type="protein sequence ID" value="MEJ8812468.1"/>
    <property type="molecule type" value="Genomic_DNA"/>
</dbReference>
<dbReference type="PROSITE" id="PS50929">
    <property type="entry name" value="ABC_TM1F"/>
    <property type="match status" value="1"/>
</dbReference>
<feature type="transmembrane region" description="Helical" evidence="8">
    <location>
        <begin position="154"/>
        <end position="170"/>
    </location>
</feature>
<dbReference type="InterPro" id="IPR017871">
    <property type="entry name" value="ABC_transporter-like_CS"/>
</dbReference>
<dbReference type="RefSeq" id="WP_340357729.1">
    <property type="nucleotide sequence ID" value="NZ_JBBKZU010000006.1"/>
</dbReference>
<comment type="caution">
    <text evidence="11">The sequence shown here is derived from an EMBL/GenBank/DDBJ whole genome shotgun (WGS) entry which is preliminary data.</text>
</comment>
<evidence type="ECO:0000256" key="7">
    <source>
        <dbReference type="ARBA" id="ARBA00023136"/>
    </source>
</evidence>
<dbReference type="InterPro" id="IPR011527">
    <property type="entry name" value="ABC1_TM_dom"/>
</dbReference>
<keyword evidence="5" id="KW-0067">ATP-binding</keyword>